<gene>
    <name evidence="6" type="ORF">CUJ86_01805</name>
</gene>
<dbReference type="RefSeq" id="WP_130645847.1">
    <property type="nucleotide sequence ID" value="NZ_PGCL01000001.1"/>
</dbReference>
<dbReference type="GO" id="GO:0016887">
    <property type="term" value="F:ATP hydrolysis activity"/>
    <property type="evidence" value="ECO:0007669"/>
    <property type="project" value="InterPro"/>
</dbReference>
<dbReference type="Pfam" id="PF00005">
    <property type="entry name" value="ABC_tran"/>
    <property type="match status" value="1"/>
</dbReference>
<dbReference type="InterPro" id="IPR027417">
    <property type="entry name" value="P-loop_NTPase"/>
</dbReference>
<evidence type="ECO:0000256" key="4">
    <source>
        <dbReference type="ARBA" id="ARBA00022840"/>
    </source>
</evidence>
<dbReference type="InterPro" id="IPR017871">
    <property type="entry name" value="ABC_transporter-like_CS"/>
</dbReference>
<dbReference type="InterPro" id="IPR003593">
    <property type="entry name" value="AAA+_ATPase"/>
</dbReference>
<evidence type="ECO:0000256" key="1">
    <source>
        <dbReference type="ARBA" id="ARBA00005417"/>
    </source>
</evidence>
<evidence type="ECO:0000313" key="7">
    <source>
        <dbReference type="Proteomes" id="UP000292580"/>
    </source>
</evidence>
<dbReference type="InterPro" id="IPR003439">
    <property type="entry name" value="ABC_transporter-like_ATP-bd"/>
</dbReference>
<dbReference type="AlphaFoldDB" id="A0A483CRN7"/>
<comment type="caution">
    <text evidence="6">The sequence shown here is derived from an EMBL/GenBank/DDBJ whole genome shotgun (WGS) entry which is preliminary data.</text>
</comment>
<dbReference type="GO" id="GO:0005524">
    <property type="term" value="F:ATP binding"/>
    <property type="evidence" value="ECO:0007669"/>
    <property type="project" value="UniProtKB-KW"/>
</dbReference>
<evidence type="ECO:0000256" key="2">
    <source>
        <dbReference type="ARBA" id="ARBA00022448"/>
    </source>
</evidence>
<keyword evidence="2" id="KW-0813">Transport</keyword>
<sequence>MIRCEHLTKVYNGVAAVDDLCLEIPPGEIFGLLGPNGAGKSTTILMLIGLIEPTSGACFIDGIEVAKNPIEVKHRIGYMPEDVGFYATLTAEENLEYSARLFGMDAAERRKRIPDLLSLVGLDGIEKQVGGYSKGMRQRLGLARALINDPSLIILDEPTANLDPQGVADYRRIIGETADNGTTVLVSSHILSEVNRVCTAAAILARGRLVASGTRDDLTGAATLDQEGIAIRIETYSPMPPFDDPAILSADYSETRQEARIVAQTDIRERIADRLLRANVPVRRIEAEQPDLEEVLLSYYGGEASS</sequence>
<dbReference type="SMART" id="SM00382">
    <property type="entry name" value="AAA"/>
    <property type="match status" value="1"/>
</dbReference>
<comment type="similarity">
    <text evidence="1">Belongs to the ABC transporter superfamily.</text>
</comment>
<proteinExistence type="inferred from homology"/>
<evidence type="ECO:0000313" key="6">
    <source>
        <dbReference type="EMBL" id="TAJ45488.1"/>
    </source>
</evidence>
<dbReference type="PANTHER" id="PTHR43335">
    <property type="entry name" value="ABC TRANSPORTER, ATP-BINDING PROTEIN"/>
    <property type="match status" value="1"/>
</dbReference>
<evidence type="ECO:0000256" key="3">
    <source>
        <dbReference type="ARBA" id="ARBA00022741"/>
    </source>
</evidence>
<dbReference type="Gene3D" id="3.40.50.300">
    <property type="entry name" value="P-loop containing nucleotide triphosphate hydrolases"/>
    <property type="match status" value="1"/>
</dbReference>
<dbReference type="SUPFAM" id="SSF52540">
    <property type="entry name" value="P-loop containing nucleoside triphosphate hydrolases"/>
    <property type="match status" value="1"/>
</dbReference>
<accession>A0A483CRN7</accession>
<evidence type="ECO:0000259" key="5">
    <source>
        <dbReference type="PROSITE" id="PS50893"/>
    </source>
</evidence>
<keyword evidence="3" id="KW-0547">Nucleotide-binding</keyword>
<dbReference type="EMBL" id="PGCL01000001">
    <property type="protein sequence ID" value="TAJ45488.1"/>
    <property type="molecule type" value="Genomic_DNA"/>
</dbReference>
<protein>
    <submittedName>
        <fullName evidence="6">ABC transporter ATP-binding protein</fullName>
    </submittedName>
</protein>
<dbReference type="PROSITE" id="PS50893">
    <property type="entry name" value="ABC_TRANSPORTER_2"/>
    <property type="match status" value="1"/>
</dbReference>
<name>A0A483CRN7_9EURY</name>
<organism evidence="6 7">
    <name type="scientific">Methanofollis fontis</name>
    <dbReference type="NCBI Taxonomy" id="2052832"/>
    <lineage>
        <taxon>Archaea</taxon>
        <taxon>Methanobacteriati</taxon>
        <taxon>Methanobacteriota</taxon>
        <taxon>Stenosarchaea group</taxon>
        <taxon>Methanomicrobia</taxon>
        <taxon>Methanomicrobiales</taxon>
        <taxon>Methanomicrobiaceae</taxon>
        <taxon>Methanofollis</taxon>
    </lineage>
</organism>
<reference evidence="6 7" key="1">
    <citation type="submission" date="2017-11" db="EMBL/GenBank/DDBJ databases">
        <title>Isolation and Characterization of Methanofollis Species from Methane Seep Offshore SW Taiwan.</title>
        <authorList>
            <person name="Teng N.-H."/>
            <person name="Lai M.-C."/>
            <person name="Chen S.-C."/>
        </authorList>
    </citation>
    <scope>NUCLEOTIDE SEQUENCE [LARGE SCALE GENOMIC DNA]</scope>
    <source>
        <strain evidence="6 7">FWC-SCC2</strain>
    </source>
</reference>
<keyword evidence="7" id="KW-1185">Reference proteome</keyword>
<dbReference type="OrthoDB" id="87732at2157"/>
<dbReference type="PROSITE" id="PS00211">
    <property type="entry name" value="ABC_TRANSPORTER_1"/>
    <property type="match status" value="1"/>
</dbReference>
<feature type="domain" description="ABC transporter" evidence="5">
    <location>
        <begin position="2"/>
        <end position="231"/>
    </location>
</feature>
<keyword evidence="4 6" id="KW-0067">ATP-binding</keyword>
<dbReference type="PANTHER" id="PTHR43335:SF4">
    <property type="entry name" value="ABC TRANSPORTER, ATP-BINDING PROTEIN"/>
    <property type="match status" value="1"/>
</dbReference>
<dbReference type="Proteomes" id="UP000292580">
    <property type="component" value="Unassembled WGS sequence"/>
</dbReference>